<dbReference type="Proteomes" id="UP000095286">
    <property type="component" value="Unplaced"/>
</dbReference>
<organism evidence="1 2">
    <name type="scientific">Rhabditophanes sp. KR3021</name>
    <dbReference type="NCBI Taxonomy" id="114890"/>
    <lineage>
        <taxon>Eukaryota</taxon>
        <taxon>Metazoa</taxon>
        <taxon>Ecdysozoa</taxon>
        <taxon>Nematoda</taxon>
        <taxon>Chromadorea</taxon>
        <taxon>Rhabditida</taxon>
        <taxon>Tylenchina</taxon>
        <taxon>Panagrolaimomorpha</taxon>
        <taxon>Strongyloidoidea</taxon>
        <taxon>Alloionematidae</taxon>
        <taxon>Rhabditophanes</taxon>
    </lineage>
</organism>
<sequence length="83" mass="9763">MKKHDDTEKEMLQNVMLNHSYAVFKEAVKCTKGRNYIECRCHQVKEPFRHNLVKIGGWDDDKAANFNSVADYILYQDLMEVPN</sequence>
<evidence type="ECO:0000313" key="1">
    <source>
        <dbReference type="Proteomes" id="UP000095286"/>
    </source>
</evidence>
<name>A0AC35TYM4_9BILA</name>
<proteinExistence type="predicted"/>
<reference evidence="2" key="1">
    <citation type="submission" date="2016-11" db="UniProtKB">
        <authorList>
            <consortium name="WormBaseParasite"/>
        </authorList>
    </citation>
    <scope>IDENTIFICATION</scope>
    <source>
        <strain evidence="2">KR3021</strain>
    </source>
</reference>
<protein>
    <submittedName>
        <fullName evidence="2">DBD_Tnp_Mut domain-containing protein</fullName>
    </submittedName>
</protein>
<evidence type="ECO:0000313" key="2">
    <source>
        <dbReference type="WBParaSite" id="RSKR_0000549600.1"/>
    </source>
</evidence>
<accession>A0AC35TYM4</accession>
<dbReference type="WBParaSite" id="RSKR_0000549600.1">
    <property type="protein sequence ID" value="RSKR_0000549600.1"/>
    <property type="gene ID" value="RSKR_0000549600"/>
</dbReference>